<evidence type="ECO:0000256" key="1">
    <source>
        <dbReference type="SAM" id="Phobius"/>
    </source>
</evidence>
<organism evidence="2 3">
    <name type="scientific">Sulfobacillus thermotolerans</name>
    <dbReference type="NCBI Taxonomy" id="338644"/>
    <lineage>
        <taxon>Bacteria</taxon>
        <taxon>Bacillati</taxon>
        <taxon>Bacillota</taxon>
        <taxon>Clostridia</taxon>
        <taxon>Eubacteriales</taxon>
        <taxon>Clostridiales Family XVII. Incertae Sedis</taxon>
        <taxon>Sulfobacillus</taxon>
    </lineage>
</organism>
<proteinExistence type="predicted"/>
<dbReference type="EMBL" id="CP019454">
    <property type="protein sequence ID" value="AUW93243.1"/>
    <property type="molecule type" value="Genomic_DNA"/>
</dbReference>
<sequence>MRKTLALVGTIINVFAPGIGSLVMGKFSSGLIQLGLLAAAWLLKAITFGLLAPLTWPLIGIVWIWAVGGGAITYFSLPNHHKALKP</sequence>
<name>A0ABM6RPG5_9FIRM</name>
<accession>A0ABM6RPG5</accession>
<feature type="transmembrane region" description="Helical" evidence="1">
    <location>
        <begin position="58"/>
        <end position="77"/>
    </location>
</feature>
<feature type="transmembrane region" description="Helical" evidence="1">
    <location>
        <begin position="31"/>
        <end position="52"/>
    </location>
</feature>
<evidence type="ECO:0000313" key="2">
    <source>
        <dbReference type="EMBL" id="AUW93243.1"/>
    </source>
</evidence>
<dbReference type="RefSeq" id="WP_103374443.1">
    <property type="nucleotide sequence ID" value="NZ_CP133983.1"/>
</dbReference>
<evidence type="ECO:0000313" key="3">
    <source>
        <dbReference type="Proteomes" id="UP000325292"/>
    </source>
</evidence>
<feature type="transmembrane region" description="Helical" evidence="1">
    <location>
        <begin position="6"/>
        <end position="24"/>
    </location>
</feature>
<keyword evidence="1" id="KW-0812">Transmembrane</keyword>
<keyword evidence="1" id="KW-0472">Membrane</keyword>
<keyword evidence="1" id="KW-1133">Transmembrane helix</keyword>
<dbReference type="Proteomes" id="UP000325292">
    <property type="component" value="Chromosome"/>
</dbReference>
<keyword evidence="3" id="KW-1185">Reference proteome</keyword>
<evidence type="ECO:0008006" key="4">
    <source>
        <dbReference type="Google" id="ProtNLM"/>
    </source>
</evidence>
<protein>
    <recommendedName>
        <fullName evidence="4">Major facilitator superfamily (MFS) profile domain-containing protein</fullName>
    </recommendedName>
</protein>
<gene>
    <name evidence="2" type="ORF">BXT84_04135</name>
</gene>
<reference evidence="2 3" key="1">
    <citation type="journal article" date="2019" name="Sci. Rep.">
        <title>Sulfobacillus thermotolerans: new insights into resistance and metabolic capacities of acidophilic chemolithotrophs.</title>
        <authorList>
            <person name="Panyushkina A.E."/>
            <person name="Babenko V.V."/>
            <person name="Nikitina A.S."/>
            <person name="Selezneva O.V."/>
            <person name="Tsaplina I.A."/>
            <person name="Letarova M.A."/>
            <person name="Kostryukova E.S."/>
            <person name="Letarov A.V."/>
        </authorList>
    </citation>
    <scope>NUCLEOTIDE SEQUENCE [LARGE SCALE GENOMIC DNA]</scope>
    <source>
        <strain evidence="2 3">Kr1</strain>
    </source>
</reference>